<gene>
    <name evidence="3" type="primary">flgA</name>
    <name evidence="3" type="ORF">GZH52_08200</name>
</gene>
<evidence type="ECO:0000256" key="1">
    <source>
        <dbReference type="RuleBase" id="RU362063"/>
    </source>
</evidence>
<feature type="domain" description="Flagella basal body P-ring formation protein FlgA SAF" evidence="2">
    <location>
        <begin position="102"/>
        <end position="222"/>
    </location>
</feature>
<dbReference type="GO" id="GO:0042597">
    <property type="term" value="C:periplasmic space"/>
    <property type="evidence" value="ECO:0007669"/>
    <property type="project" value="UniProtKB-SubCell"/>
</dbReference>
<accession>A0A6B2KRM0</accession>
<comment type="caution">
    <text evidence="3">The sequence shown here is derived from an EMBL/GenBank/DDBJ whole genome shotgun (WGS) entry which is preliminary data.</text>
</comment>
<keyword evidence="1" id="KW-1005">Bacterial flagellum biogenesis</keyword>
<dbReference type="EMBL" id="JAAGAA010000006">
    <property type="protein sequence ID" value="NDV12784.1"/>
    <property type="molecule type" value="Genomic_DNA"/>
</dbReference>
<dbReference type="CDD" id="cd11614">
    <property type="entry name" value="SAF_CpaB_FlgA_like"/>
    <property type="match status" value="1"/>
</dbReference>
<keyword evidence="3" id="KW-0966">Cell projection</keyword>
<proteinExistence type="inferred from homology"/>
<keyword evidence="1" id="KW-0574">Periplasm</keyword>
<comment type="similarity">
    <text evidence="1">Belongs to the FlgA family.</text>
</comment>
<sequence length="226" mass="23731">MRICKNYQLAGLAFTLALCGLPAHAASPDAAEAVRAELVRLAQARGARDVQAEVTLTPPATPCAAGYRVTLPASFALTRFEVELHCGSDTRGHVARAKASAPQVVTRTPLAAGSPLNPDALTLARQALIRIDDALFRTEDAAGMSSRSPLKAGAALRARRLQASTLVKRGEDVEIVARQAGVEVRVAAQALAAGSRDEVIRVRNLASGQVIDARVSSKGEVEPVVR</sequence>
<name>A0A6B2KRM0_9NEIS</name>
<evidence type="ECO:0000313" key="4">
    <source>
        <dbReference type="Proteomes" id="UP000482578"/>
    </source>
</evidence>
<dbReference type="InterPro" id="IPR017585">
    <property type="entry name" value="SAF_FlgA"/>
</dbReference>
<comment type="function">
    <text evidence="1">Involved in the assembly process of the P-ring formation. It may associate with FlgF on the rod constituting a structure essential for the P-ring assembly or may act as a modulator protein for the P-ring assembly.</text>
</comment>
<dbReference type="InterPro" id="IPR039246">
    <property type="entry name" value="Flagellar_FlgA"/>
</dbReference>
<dbReference type="Pfam" id="PF13144">
    <property type="entry name" value="ChapFlgA"/>
    <property type="match status" value="1"/>
</dbReference>
<keyword evidence="3" id="KW-0282">Flagellum</keyword>
<organism evidence="3 4">
    <name type="scientific">Crenobacter caeni</name>
    <dbReference type="NCBI Taxonomy" id="2705474"/>
    <lineage>
        <taxon>Bacteria</taxon>
        <taxon>Pseudomonadati</taxon>
        <taxon>Pseudomonadota</taxon>
        <taxon>Betaproteobacteria</taxon>
        <taxon>Neisseriales</taxon>
        <taxon>Neisseriaceae</taxon>
        <taxon>Crenobacter</taxon>
    </lineage>
</organism>
<dbReference type="PANTHER" id="PTHR36307">
    <property type="entry name" value="FLAGELLA BASAL BODY P-RING FORMATION PROTEIN FLGA"/>
    <property type="match status" value="1"/>
</dbReference>
<evidence type="ECO:0000259" key="2">
    <source>
        <dbReference type="Pfam" id="PF13144"/>
    </source>
</evidence>
<dbReference type="Gene3D" id="2.30.30.760">
    <property type="match status" value="1"/>
</dbReference>
<dbReference type="GO" id="GO:0044780">
    <property type="term" value="P:bacterial-type flagellum assembly"/>
    <property type="evidence" value="ECO:0007669"/>
    <property type="project" value="InterPro"/>
</dbReference>
<feature type="signal peptide" evidence="1">
    <location>
        <begin position="1"/>
        <end position="25"/>
    </location>
</feature>
<protein>
    <recommendedName>
        <fullName evidence="1">Flagella basal body P-ring formation protein FlgA</fullName>
    </recommendedName>
</protein>
<reference evidence="3 4" key="1">
    <citation type="submission" date="2020-02" db="EMBL/GenBank/DDBJ databases">
        <authorList>
            <person name="Yang Z."/>
        </authorList>
    </citation>
    <scope>NUCLEOTIDE SEQUENCE [LARGE SCALE GENOMIC DNA]</scope>
    <source>
        <strain evidence="3 4">HX-7-9</strain>
    </source>
</reference>
<keyword evidence="3" id="KW-0969">Cilium</keyword>
<dbReference type="PANTHER" id="PTHR36307:SF1">
    <property type="entry name" value="FLAGELLA BASAL BODY P-RING FORMATION PROTEIN FLGA"/>
    <property type="match status" value="1"/>
</dbReference>
<evidence type="ECO:0000313" key="3">
    <source>
        <dbReference type="EMBL" id="NDV12784.1"/>
    </source>
</evidence>
<dbReference type="NCBIfam" id="TIGR03170">
    <property type="entry name" value="flgA_cterm"/>
    <property type="match status" value="1"/>
</dbReference>
<keyword evidence="1" id="KW-0732">Signal</keyword>
<comment type="subcellular location">
    <subcellularLocation>
        <location evidence="1">Periplasm</location>
    </subcellularLocation>
</comment>
<dbReference type="AlphaFoldDB" id="A0A6B2KRM0"/>
<keyword evidence="4" id="KW-1185">Reference proteome</keyword>
<dbReference type="Proteomes" id="UP000482578">
    <property type="component" value="Unassembled WGS sequence"/>
</dbReference>
<dbReference type="RefSeq" id="WP_163316001.1">
    <property type="nucleotide sequence ID" value="NZ_JAAGAA010000006.1"/>
</dbReference>
<feature type="chain" id="PRO_5025705421" description="Flagella basal body P-ring formation protein FlgA" evidence="1">
    <location>
        <begin position="26"/>
        <end position="226"/>
    </location>
</feature>